<gene>
    <name evidence="1" type="ORF">G9H71_07865</name>
</gene>
<comment type="caution">
    <text evidence="1">The sequence shown here is derived from an EMBL/GenBank/DDBJ whole genome shotgun (WGS) entry which is preliminary data.</text>
</comment>
<evidence type="ECO:0000313" key="1">
    <source>
        <dbReference type="EMBL" id="NHC13695.1"/>
    </source>
</evidence>
<proteinExistence type="predicted"/>
<protein>
    <recommendedName>
        <fullName evidence="3">AbiEi antitoxin of type IV toxin-antitoxin system</fullName>
    </recommendedName>
</protein>
<dbReference type="EMBL" id="JAANNP010000002">
    <property type="protein sequence ID" value="NHC13695.1"/>
    <property type="molecule type" value="Genomic_DNA"/>
</dbReference>
<sequence length="312" mass="34412">MTWLMQVAQKQGCVISRGQALQVLSTDALDWRLESGRWRTVHRAVYCVDQGPLTPLGEIWAAVLACGRGATASHGSAAWLWGLLDAPPAQPTIVIPADRRIAPPAGVHVRRSKLLHGSTHPSAAPRRTRLEHTVLDLAATARTLDDALALVAQAVQRRLTTPERLRDAASRHGRFHRRRDVLGVLDDVAAGAHTLLELRYLRDVERRHGLPTGRRQAREVVSVATVYRDVDYEDYGVLIELDGRLGHSRPQDIWRDMARDNAVTLGARATLRYGYPDVTGRPCEVAKQVGTLLIARGWTGPIRRCGATCMPA</sequence>
<evidence type="ECO:0000313" key="2">
    <source>
        <dbReference type="Proteomes" id="UP000800981"/>
    </source>
</evidence>
<organism evidence="1 2">
    <name type="scientific">Motilibacter deserti</name>
    <dbReference type="NCBI Taxonomy" id="2714956"/>
    <lineage>
        <taxon>Bacteria</taxon>
        <taxon>Bacillati</taxon>
        <taxon>Actinomycetota</taxon>
        <taxon>Actinomycetes</taxon>
        <taxon>Motilibacterales</taxon>
        <taxon>Motilibacteraceae</taxon>
        <taxon>Motilibacter</taxon>
    </lineage>
</organism>
<dbReference type="RefSeq" id="WP_166280374.1">
    <property type="nucleotide sequence ID" value="NZ_JAANNP010000002.1"/>
</dbReference>
<evidence type="ECO:0008006" key="3">
    <source>
        <dbReference type="Google" id="ProtNLM"/>
    </source>
</evidence>
<name>A0ABX0GVE1_9ACTN</name>
<reference evidence="1 2" key="1">
    <citation type="submission" date="2020-03" db="EMBL/GenBank/DDBJ databases">
        <title>Two novel Motilibacter sp.</title>
        <authorList>
            <person name="Liu S."/>
        </authorList>
    </citation>
    <scope>NUCLEOTIDE SEQUENCE [LARGE SCALE GENOMIC DNA]</scope>
    <source>
        <strain evidence="1 2">E257</strain>
    </source>
</reference>
<dbReference type="Proteomes" id="UP000800981">
    <property type="component" value="Unassembled WGS sequence"/>
</dbReference>
<keyword evidence="2" id="KW-1185">Reference proteome</keyword>
<accession>A0ABX0GVE1</accession>